<dbReference type="InterPro" id="IPR006626">
    <property type="entry name" value="PbH1"/>
</dbReference>
<dbReference type="PATRIC" id="fig|1268072.3.peg.1266"/>
<dbReference type="OrthoDB" id="5090100at2"/>
<dbReference type="RefSeq" id="WP_025333720.1">
    <property type="nucleotide sequence ID" value="NZ_CP004078.1"/>
</dbReference>
<evidence type="ECO:0000313" key="2">
    <source>
        <dbReference type="Proteomes" id="UP000019772"/>
    </source>
</evidence>
<reference evidence="1 2" key="1">
    <citation type="journal article" date="2014" name="PLoS Genet.">
        <title>Comparative Genomic Analysis of N2-Fixing and Non-N2-Fixing Paenibacillus spp.: Organization, Evolution and Expression of the Nitrogen Fixation Genes.</title>
        <authorList>
            <person name="Xie J.B."/>
            <person name="Du Z."/>
            <person name="Bai L."/>
            <person name="Tian C."/>
            <person name="Zhang Y."/>
            <person name="Xie J.Y."/>
            <person name="Wang T."/>
            <person name="Liu X."/>
            <person name="Chen X."/>
            <person name="Cheng Q."/>
            <person name="Chen S."/>
            <person name="Li J."/>
        </authorList>
    </citation>
    <scope>NUCLEOTIDE SEQUENCE [LARGE SCALE GENOMIC DNA]</scope>
    <source>
        <strain evidence="1 2">T27</strain>
    </source>
</reference>
<dbReference type="HOGENOM" id="CLU_396831_0_0_9"/>
<dbReference type="AlphaFoldDB" id="X4ZFC6"/>
<sequence length="694" mass="74132">MAAGNVPTGNVSAFYGNTTAGLTASPTAIDAAIQDIIQTINDNWSWLQSLVAQPELGFPDGSVTTNKIRDLAVSTQKLADAGVTTIKIADGTITTAKLADMLITAAKIADGTITEPKYGTGSVSSRAIATGAVGATKLDPALYQQYGDIALNARFGQIDAQLAEKVQKGTIEINVKDYGLDVGGGINDDTVAITNAISAISTLGGGRLFFPRGRYKVTPSANGALAFSNMSNFEITGDKGAEIFCDPVLVNSSNLGNNRLLRFTGCKHFSIHGLKFKMQLDFASTIPSGSTREDQTIFIYSYADSINEDFNIYDNEFEYYGPQLHDPLDGETSRLSTIAIGSDTNIGPTSRLTNNFSVFSNKFNSCLGRTVYLLLSENGSVYGNQFKDLGALIYPDGSMKTWAVALAIRILGCKNITATGNTINGYKGELVNPDNNLGAVVGFVCGGGVTGGISEDVTITGNVINFNNTGGYGLGLDSCRNVIFADNTIEGTESFTDGQTYGVRSEEISDTSHNVKVHDNIFRNLNISFDLKSTADKYDNIQVYNNDFIVGTNNTSIFNTTGTKANIGDNYYSDKASICAGPGRQRKIYATSPPTTGTYTRGDICYNTDWDIGGSGGKSPIRSWVYQYNNGTINVWRPLDFSILKGTTPPAIPSWSGSAESHTGLLFIDSATVSNGVHCHYNGSIWVKYDGTAR</sequence>
<proteinExistence type="predicted"/>
<dbReference type="STRING" id="1268072.PSAB_06105"/>
<gene>
    <name evidence="1" type="ORF">PSAB_06105</name>
</gene>
<dbReference type="SUPFAM" id="SSF51126">
    <property type="entry name" value="Pectin lyase-like"/>
    <property type="match status" value="2"/>
</dbReference>
<evidence type="ECO:0008006" key="3">
    <source>
        <dbReference type="Google" id="ProtNLM"/>
    </source>
</evidence>
<dbReference type="Proteomes" id="UP000019772">
    <property type="component" value="Chromosome"/>
</dbReference>
<keyword evidence="2" id="KW-1185">Reference proteome</keyword>
<dbReference type="Gene3D" id="2.160.20.10">
    <property type="entry name" value="Single-stranded right-handed beta-helix, Pectin lyase-like"/>
    <property type="match status" value="2"/>
</dbReference>
<accession>X4ZFC6</accession>
<evidence type="ECO:0000313" key="1">
    <source>
        <dbReference type="EMBL" id="AHV96157.1"/>
    </source>
</evidence>
<dbReference type="InterPro" id="IPR012334">
    <property type="entry name" value="Pectin_lyas_fold"/>
</dbReference>
<dbReference type="EMBL" id="CP004078">
    <property type="protein sequence ID" value="AHV96157.1"/>
    <property type="molecule type" value="Genomic_DNA"/>
</dbReference>
<dbReference type="InterPro" id="IPR011050">
    <property type="entry name" value="Pectin_lyase_fold/virulence"/>
</dbReference>
<protein>
    <recommendedName>
        <fullName evidence="3">Pectate lyase superfamily protein domain-containing protein</fullName>
    </recommendedName>
</protein>
<dbReference type="SMART" id="SM00710">
    <property type="entry name" value="PbH1"/>
    <property type="match status" value="4"/>
</dbReference>
<name>X4ZFC6_9BACL</name>
<dbReference type="KEGG" id="psab:PSAB_06105"/>
<organism evidence="1 2">
    <name type="scientific">Paenibacillus sabinae T27</name>
    <dbReference type="NCBI Taxonomy" id="1268072"/>
    <lineage>
        <taxon>Bacteria</taxon>
        <taxon>Bacillati</taxon>
        <taxon>Bacillota</taxon>
        <taxon>Bacilli</taxon>
        <taxon>Bacillales</taxon>
        <taxon>Paenibacillaceae</taxon>
        <taxon>Paenibacillus</taxon>
    </lineage>
</organism>